<organism evidence="2 3">
    <name type="scientific">Candidatus Clostridium eludens</name>
    <dbReference type="NCBI Taxonomy" id="3381663"/>
    <lineage>
        <taxon>Bacteria</taxon>
        <taxon>Bacillati</taxon>
        <taxon>Bacillota</taxon>
        <taxon>Clostridia</taxon>
        <taxon>Eubacteriales</taxon>
        <taxon>Clostridiaceae</taxon>
        <taxon>Clostridium</taxon>
    </lineage>
</organism>
<dbReference type="PANTHER" id="PTHR34351:SF2">
    <property type="entry name" value="DUF58 DOMAIN-CONTAINING PROTEIN"/>
    <property type="match status" value="1"/>
</dbReference>
<evidence type="ECO:0000313" key="3">
    <source>
        <dbReference type="Proteomes" id="UP001623660"/>
    </source>
</evidence>
<sequence>MPIEIQNIIDSIYNFSKNNMALHEPDTYSSVDKYGLGDNFKNIHWKISAKRNNLYVKKFDSIKKQNIRIYIDMTDYAPMTENLHNVTDENLVSFSLSIIKYLLWKNETIYLSIENLEIFNLELKTPEDYFSVVSYYLRHRSMGRDNFFNRVLQNTTQNDENYETIFIITNTILSEDLETIAKIKIDCKNLIIFTLLDVSAKMKNLLSRIDVDVIKVTV</sequence>
<dbReference type="RefSeq" id="WP_406792856.1">
    <property type="nucleotide sequence ID" value="NZ_JBJHZX010000021.1"/>
</dbReference>
<accession>A0ABW8SNK6</accession>
<feature type="domain" description="DUF58" evidence="1">
    <location>
        <begin position="32"/>
        <end position="75"/>
    </location>
</feature>
<dbReference type="PANTHER" id="PTHR34351">
    <property type="entry name" value="SLR1927 PROTEIN-RELATED"/>
    <property type="match status" value="1"/>
</dbReference>
<dbReference type="InterPro" id="IPR002881">
    <property type="entry name" value="DUF58"/>
</dbReference>
<protein>
    <submittedName>
        <fullName evidence="2">DUF58 domain-containing protein</fullName>
    </submittedName>
</protein>
<dbReference type="Proteomes" id="UP001623660">
    <property type="component" value="Unassembled WGS sequence"/>
</dbReference>
<dbReference type="Pfam" id="PF01882">
    <property type="entry name" value="DUF58"/>
    <property type="match status" value="1"/>
</dbReference>
<proteinExistence type="predicted"/>
<gene>
    <name evidence="2" type="ORF">ACJDU8_14465</name>
</gene>
<reference evidence="2 3" key="1">
    <citation type="submission" date="2024-11" db="EMBL/GenBank/DDBJ databases">
        <authorList>
            <person name="Heng Y.C."/>
            <person name="Lim A.C.H."/>
            <person name="Lee J.K.Y."/>
            <person name="Kittelmann S."/>
        </authorList>
    </citation>
    <scope>NUCLEOTIDE SEQUENCE [LARGE SCALE GENOMIC DNA]</scope>
    <source>
        <strain evidence="2 3">WILCCON 0269</strain>
    </source>
</reference>
<evidence type="ECO:0000313" key="2">
    <source>
        <dbReference type="EMBL" id="MFL0196749.1"/>
    </source>
</evidence>
<name>A0ABW8SNK6_9CLOT</name>
<dbReference type="EMBL" id="JBJHZX010000021">
    <property type="protein sequence ID" value="MFL0196749.1"/>
    <property type="molecule type" value="Genomic_DNA"/>
</dbReference>
<keyword evidence="3" id="KW-1185">Reference proteome</keyword>
<evidence type="ECO:0000259" key="1">
    <source>
        <dbReference type="Pfam" id="PF01882"/>
    </source>
</evidence>
<comment type="caution">
    <text evidence="2">The sequence shown here is derived from an EMBL/GenBank/DDBJ whole genome shotgun (WGS) entry which is preliminary data.</text>
</comment>